<dbReference type="OrthoDB" id="3690799at2"/>
<name>A0A1H0S8M6_9PSEU</name>
<reference evidence="2" key="1">
    <citation type="submission" date="2016-10" db="EMBL/GenBank/DDBJ databases">
        <authorList>
            <person name="Varghese N."/>
            <person name="Submissions S."/>
        </authorList>
    </citation>
    <scope>NUCLEOTIDE SEQUENCE [LARGE SCALE GENOMIC DNA]</scope>
    <source>
        <strain evidence="2">IBRC-M 10655</strain>
    </source>
</reference>
<keyword evidence="2" id="KW-1185">Reference proteome</keyword>
<gene>
    <name evidence="1" type="ORF">SAMN05192558_108336</name>
</gene>
<accession>A0A1H0S8M6</accession>
<dbReference type="AlphaFoldDB" id="A0A1H0S8M6"/>
<organism evidence="1 2">
    <name type="scientific">Actinokineospora alba</name>
    <dbReference type="NCBI Taxonomy" id="504798"/>
    <lineage>
        <taxon>Bacteria</taxon>
        <taxon>Bacillati</taxon>
        <taxon>Actinomycetota</taxon>
        <taxon>Actinomycetes</taxon>
        <taxon>Pseudonocardiales</taxon>
        <taxon>Pseudonocardiaceae</taxon>
        <taxon>Actinokineospora</taxon>
    </lineage>
</organism>
<evidence type="ECO:0000313" key="1">
    <source>
        <dbReference type="EMBL" id="SDP38094.1"/>
    </source>
</evidence>
<sequence>MSFPTLAEHVVEILAQRARMTIDAPHHRAADTLFDAVIGRLRRTGTAGTFDLFAAEPNAPARRRPLVGVLNHQFRDDPQFRDMIAGMVQATNIAPPAGSEPAGAPSGFNGKRIAIIAVSVLAAAGLIIGGRAAYLELTEEPEPDGNTSCRDFFALHPDKQRALLEHVYRQRNEPLREHDPYIVASVLYGCGQNPERTVLQVVNSSA</sequence>
<dbReference type="EMBL" id="FNJB01000008">
    <property type="protein sequence ID" value="SDP38094.1"/>
    <property type="molecule type" value="Genomic_DNA"/>
</dbReference>
<dbReference type="Proteomes" id="UP000199651">
    <property type="component" value="Unassembled WGS sequence"/>
</dbReference>
<protein>
    <submittedName>
        <fullName evidence="1">Uncharacterized protein</fullName>
    </submittedName>
</protein>
<proteinExistence type="predicted"/>
<dbReference type="RefSeq" id="WP_091574868.1">
    <property type="nucleotide sequence ID" value="NZ_FNDV01000005.1"/>
</dbReference>
<evidence type="ECO:0000313" key="2">
    <source>
        <dbReference type="Proteomes" id="UP000199651"/>
    </source>
</evidence>